<accession>A0A6G0VTY6</accession>
<dbReference type="OrthoDB" id="6622149at2759"/>
<sequence>MFPLPLPLNTALQVLTYEEFHTLITRIEGILNSRPITPISSDPHDLNALTPGHFLIGQPIHAMPEPDIIGVKINRLNRWQLIRQCHQSYWRRWSHEYLSPLQGRQKWFKLSPNFAVGDMLIVEAPSRPPTEWRLGRITEVHPGSDNVVRVVSVRTQDSVYKRPVVKLVRLPVEP</sequence>
<gene>
    <name evidence="2" type="ORF">FWK35_00027890</name>
</gene>
<comment type="caution">
    <text evidence="2">The sequence shown here is derived from an EMBL/GenBank/DDBJ whole genome shotgun (WGS) entry which is preliminary data.</text>
</comment>
<evidence type="ECO:0000313" key="3">
    <source>
        <dbReference type="Proteomes" id="UP000478052"/>
    </source>
</evidence>
<proteinExistence type="predicted"/>
<dbReference type="InterPro" id="IPR040676">
    <property type="entry name" value="DUF5641"/>
</dbReference>
<dbReference type="EMBL" id="VUJU01011796">
    <property type="protein sequence ID" value="KAF0709911.1"/>
    <property type="molecule type" value="Genomic_DNA"/>
</dbReference>
<dbReference type="Proteomes" id="UP000478052">
    <property type="component" value="Unassembled WGS sequence"/>
</dbReference>
<protein>
    <recommendedName>
        <fullName evidence="1">DUF5641 domain-containing protein</fullName>
    </recommendedName>
</protein>
<dbReference type="Pfam" id="PF18701">
    <property type="entry name" value="DUF5641"/>
    <property type="match status" value="1"/>
</dbReference>
<feature type="domain" description="DUF5641" evidence="1">
    <location>
        <begin position="77"/>
        <end position="170"/>
    </location>
</feature>
<dbReference type="AlphaFoldDB" id="A0A6G0VTY6"/>
<evidence type="ECO:0000259" key="1">
    <source>
        <dbReference type="Pfam" id="PF18701"/>
    </source>
</evidence>
<keyword evidence="3" id="KW-1185">Reference proteome</keyword>
<organism evidence="2 3">
    <name type="scientific">Aphis craccivora</name>
    <name type="common">Cowpea aphid</name>
    <dbReference type="NCBI Taxonomy" id="307492"/>
    <lineage>
        <taxon>Eukaryota</taxon>
        <taxon>Metazoa</taxon>
        <taxon>Ecdysozoa</taxon>
        <taxon>Arthropoda</taxon>
        <taxon>Hexapoda</taxon>
        <taxon>Insecta</taxon>
        <taxon>Pterygota</taxon>
        <taxon>Neoptera</taxon>
        <taxon>Paraneoptera</taxon>
        <taxon>Hemiptera</taxon>
        <taxon>Sternorrhyncha</taxon>
        <taxon>Aphidomorpha</taxon>
        <taxon>Aphidoidea</taxon>
        <taxon>Aphididae</taxon>
        <taxon>Aphidini</taxon>
        <taxon>Aphis</taxon>
        <taxon>Aphis</taxon>
    </lineage>
</organism>
<name>A0A6G0VTY6_APHCR</name>
<dbReference type="PANTHER" id="PTHR47331">
    <property type="entry name" value="PHD-TYPE DOMAIN-CONTAINING PROTEIN"/>
    <property type="match status" value="1"/>
</dbReference>
<evidence type="ECO:0000313" key="2">
    <source>
        <dbReference type="EMBL" id="KAF0709911.1"/>
    </source>
</evidence>
<reference evidence="2 3" key="1">
    <citation type="submission" date="2019-08" db="EMBL/GenBank/DDBJ databases">
        <title>Whole genome of Aphis craccivora.</title>
        <authorList>
            <person name="Voronova N.V."/>
            <person name="Shulinski R.S."/>
            <person name="Bandarenka Y.V."/>
            <person name="Zhorov D.G."/>
            <person name="Warner D."/>
        </authorList>
    </citation>
    <scope>NUCLEOTIDE SEQUENCE [LARGE SCALE GENOMIC DNA]</scope>
    <source>
        <strain evidence="2">180601</strain>
        <tissue evidence="2">Whole Body</tissue>
    </source>
</reference>